<evidence type="ECO:0000313" key="5">
    <source>
        <dbReference type="EMBL" id="CAI3974460.1"/>
    </source>
</evidence>
<feature type="domain" description="EF-hand" evidence="4">
    <location>
        <begin position="16"/>
        <end position="40"/>
    </location>
</feature>
<evidence type="ECO:0000259" key="4">
    <source>
        <dbReference type="PROSITE" id="PS50222"/>
    </source>
</evidence>
<dbReference type="Gene3D" id="1.10.238.10">
    <property type="entry name" value="EF-hand"/>
    <property type="match status" value="1"/>
</dbReference>
<dbReference type="PROSITE" id="PS50222">
    <property type="entry name" value="EF_HAND_2"/>
    <property type="match status" value="3"/>
</dbReference>
<dbReference type="OrthoDB" id="447410at2759"/>
<sequence length="414" mass="46557">MGYASGFNVQLMLVSEVDVDESGTLDAVELRKLLRKFQEKELTAWTAAFHNALPYGEKYLEVEACVRTLRGVGIKATEEQVESTREAIASSFSSKKRFSTIMQAPHMADLAKLRNNILLKPTPQTAENSSSSSFAADASESSEEESENEDDNGNIDLAVFHLICSKLVAEAKQSIRENAGYTWEEVQRMREKFRKFDRDGSGDIDNHEMAKLVQDLCPDLATNIAKRAEITRILSEVDPDKSGHVDFPDFLRLMRQVDEMQDRLRMAKETFAIEKSKFSSREVEEFRKLFLGEEDSLGCFRGMLRVDEFLKLLEPVVGLGRSNEAELTQLFFTIDAHMKPEFAEKVVAPASPKGQSYGAIGINNPRVAVDFPEFLILMSLLLKKNLCQVKEKSSILAQRSSGRKTLTKAPSRLH</sequence>
<dbReference type="EMBL" id="CAMXCT010000136">
    <property type="protein sequence ID" value="CAI3974460.1"/>
    <property type="molecule type" value="Genomic_DNA"/>
</dbReference>
<feature type="domain" description="EF-hand" evidence="4">
    <location>
        <begin position="225"/>
        <end position="260"/>
    </location>
</feature>
<dbReference type="InterPro" id="IPR050145">
    <property type="entry name" value="Centrin_CML-like"/>
</dbReference>
<dbReference type="Proteomes" id="UP001152797">
    <property type="component" value="Unassembled WGS sequence"/>
</dbReference>
<proteinExistence type="predicted"/>
<dbReference type="PROSITE" id="PS00018">
    <property type="entry name" value="EF_HAND_1"/>
    <property type="match status" value="3"/>
</dbReference>
<keyword evidence="2" id="KW-0106">Calcium</keyword>
<dbReference type="EMBL" id="CAMXCT030000136">
    <property type="protein sequence ID" value="CAL4761772.1"/>
    <property type="molecule type" value="Genomic_DNA"/>
</dbReference>
<evidence type="ECO:0000256" key="2">
    <source>
        <dbReference type="ARBA" id="ARBA00022837"/>
    </source>
</evidence>
<reference evidence="5" key="1">
    <citation type="submission" date="2022-10" db="EMBL/GenBank/DDBJ databases">
        <authorList>
            <person name="Chen Y."/>
            <person name="Dougan E. K."/>
            <person name="Chan C."/>
            <person name="Rhodes N."/>
            <person name="Thang M."/>
        </authorList>
    </citation>
    <scope>NUCLEOTIDE SEQUENCE</scope>
</reference>
<dbReference type="SMART" id="SM00054">
    <property type="entry name" value="EFh"/>
    <property type="match status" value="3"/>
</dbReference>
<dbReference type="InterPro" id="IPR011992">
    <property type="entry name" value="EF-hand-dom_pair"/>
</dbReference>
<dbReference type="EMBL" id="CAMXCT020000136">
    <property type="protein sequence ID" value="CAL1127835.1"/>
    <property type="molecule type" value="Genomic_DNA"/>
</dbReference>
<comment type="caution">
    <text evidence="5">The sequence shown here is derived from an EMBL/GenBank/DDBJ whole genome shotgun (WGS) entry which is preliminary data.</text>
</comment>
<evidence type="ECO:0000313" key="7">
    <source>
        <dbReference type="EMBL" id="CAL4761772.1"/>
    </source>
</evidence>
<accession>A0A9P1BKR4</accession>
<dbReference type="PANTHER" id="PTHR23050">
    <property type="entry name" value="CALCIUM BINDING PROTEIN"/>
    <property type="match status" value="1"/>
</dbReference>
<feature type="compositionally biased region" description="Acidic residues" evidence="3">
    <location>
        <begin position="140"/>
        <end position="151"/>
    </location>
</feature>
<feature type="region of interest" description="Disordered" evidence="3">
    <location>
        <begin position="122"/>
        <end position="151"/>
    </location>
</feature>
<dbReference type="AlphaFoldDB" id="A0A9P1BKR4"/>
<protein>
    <submittedName>
        <fullName evidence="7">Caltractin (20 kDa calcium-binding protein) (Centrin)</fullName>
    </submittedName>
</protein>
<keyword evidence="8" id="KW-1185">Reference proteome</keyword>
<evidence type="ECO:0000313" key="6">
    <source>
        <dbReference type="EMBL" id="CAL1127835.1"/>
    </source>
</evidence>
<dbReference type="InterPro" id="IPR018247">
    <property type="entry name" value="EF_Hand_1_Ca_BS"/>
</dbReference>
<keyword evidence="1" id="KW-0677">Repeat</keyword>
<gene>
    <name evidence="5" type="ORF">C1SCF055_LOCUS2859</name>
</gene>
<feature type="compositionally biased region" description="Low complexity" evidence="3">
    <location>
        <begin position="127"/>
        <end position="139"/>
    </location>
</feature>
<dbReference type="GO" id="GO:0005509">
    <property type="term" value="F:calcium ion binding"/>
    <property type="evidence" value="ECO:0007669"/>
    <property type="project" value="InterPro"/>
</dbReference>
<feature type="domain" description="EF-hand" evidence="4">
    <location>
        <begin position="184"/>
        <end position="219"/>
    </location>
</feature>
<dbReference type="CDD" id="cd00051">
    <property type="entry name" value="EFh"/>
    <property type="match status" value="1"/>
</dbReference>
<dbReference type="InterPro" id="IPR002048">
    <property type="entry name" value="EF_hand_dom"/>
</dbReference>
<organism evidence="5">
    <name type="scientific">Cladocopium goreaui</name>
    <dbReference type="NCBI Taxonomy" id="2562237"/>
    <lineage>
        <taxon>Eukaryota</taxon>
        <taxon>Sar</taxon>
        <taxon>Alveolata</taxon>
        <taxon>Dinophyceae</taxon>
        <taxon>Suessiales</taxon>
        <taxon>Symbiodiniaceae</taxon>
        <taxon>Cladocopium</taxon>
    </lineage>
</organism>
<evidence type="ECO:0000256" key="3">
    <source>
        <dbReference type="SAM" id="MobiDB-lite"/>
    </source>
</evidence>
<evidence type="ECO:0000313" key="8">
    <source>
        <dbReference type="Proteomes" id="UP001152797"/>
    </source>
</evidence>
<dbReference type="Pfam" id="PF13499">
    <property type="entry name" value="EF-hand_7"/>
    <property type="match status" value="1"/>
</dbReference>
<evidence type="ECO:0000256" key="1">
    <source>
        <dbReference type="ARBA" id="ARBA00022737"/>
    </source>
</evidence>
<reference evidence="6" key="2">
    <citation type="submission" date="2024-04" db="EMBL/GenBank/DDBJ databases">
        <authorList>
            <person name="Chen Y."/>
            <person name="Shah S."/>
            <person name="Dougan E. K."/>
            <person name="Thang M."/>
            <person name="Chan C."/>
        </authorList>
    </citation>
    <scope>NUCLEOTIDE SEQUENCE [LARGE SCALE GENOMIC DNA]</scope>
</reference>
<dbReference type="SUPFAM" id="SSF47473">
    <property type="entry name" value="EF-hand"/>
    <property type="match status" value="1"/>
</dbReference>
<name>A0A9P1BKR4_9DINO</name>